<sequence length="615" mass="70859">MKGQNKSIQVYSIAFILAACSLFYELLLAQAASFFYANTVVCYSLTIGVYLAAMGIGAMLCKKFNAKKSWQSLFRIEIFLSVMGAISVIWVSMAYSVSMYAWYQDISGAFLIFFGSYFFLVISIGILTGWELPLLIQIGHDSSGNKNLTNRILSADYFGSFIAGVTFPLVLLPYFELMTISFVVAFLNLIIAVFILFFFLSKKERKKSHVVLVSVLTLLLIFGFVRSDKIQQYFLKKYYYHMLSLSDFKGLFSLGHDLPDIQRESTPYQKIDIVSIPPYAKSFTPPLLNAYTQKYYKDPTYPKNWRLFMNGDFQWSARYEDIYHEYFAHIPIILNKAIPERVLILGGGDGLLLRELVKYPKIKEITQVELDKKILDLVKTHPVMKHMTANALSDSRVDMIISDAYHFMKNNTQMYDAIYIDFPDANDYHLSKLYSREFYHFVKKGLSPNGYAVLDATGSALFTFYDEQGKQEMLSENTWEIYYHTLTVAGFNTIIPYVSNLELDNKKAVNGVYQLLEKFGRGTDGFDRKHEAEDLVRSYVYRLQEGFIMIKAEKEKIAPYYHEPTVDLNVLNRKRFDLAFILPYYFPSHLDNSKVNSIMRPVLPKIEAWGSIKIP</sequence>
<evidence type="ECO:0000313" key="6">
    <source>
        <dbReference type="EMBL" id="VAX36799.1"/>
    </source>
</evidence>
<evidence type="ECO:0000259" key="5">
    <source>
        <dbReference type="PROSITE" id="PS51006"/>
    </source>
</evidence>
<keyword evidence="4" id="KW-0472">Membrane</keyword>
<dbReference type="Gene3D" id="3.40.50.150">
    <property type="entry name" value="Vaccinia Virus protein VP39"/>
    <property type="match status" value="1"/>
</dbReference>
<dbReference type="InterPro" id="IPR030374">
    <property type="entry name" value="PABS"/>
</dbReference>
<feature type="transmembrane region" description="Helical" evidence="4">
    <location>
        <begin position="12"/>
        <end position="37"/>
    </location>
</feature>
<keyword evidence="2 6" id="KW-0808">Transferase</keyword>
<organism evidence="6">
    <name type="scientific">hydrothermal vent metagenome</name>
    <dbReference type="NCBI Taxonomy" id="652676"/>
    <lineage>
        <taxon>unclassified sequences</taxon>
        <taxon>metagenomes</taxon>
        <taxon>ecological metagenomes</taxon>
    </lineage>
</organism>
<keyword evidence="3" id="KW-0620">Polyamine biosynthesis</keyword>
<reference evidence="6" key="1">
    <citation type="submission" date="2018-06" db="EMBL/GenBank/DDBJ databases">
        <authorList>
            <person name="Zhirakovskaya E."/>
        </authorList>
    </citation>
    <scope>NUCLEOTIDE SEQUENCE</scope>
</reference>
<proteinExistence type="inferred from homology"/>
<dbReference type="InterPro" id="IPR030373">
    <property type="entry name" value="PABS_CS"/>
</dbReference>
<dbReference type="EMBL" id="UOGJ01000110">
    <property type="protein sequence ID" value="VAX36799.1"/>
    <property type="molecule type" value="Genomic_DNA"/>
</dbReference>
<feature type="transmembrane region" description="Helical" evidence="4">
    <location>
        <begin position="181"/>
        <end position="201"/>
    </location>
</feature>
<name>A0A3B1D3R1_9ZZZZ</name>
<dbReference type="Pfam" id="PF01564">
    <property type="entry name" value="Spermine_synth"/>
    <property type="match status" value="1"/>
</dbReference>
<evidence type="ECO:0000256" key="4">
    <source>
        <dbReference type="SAM" id="Phobius"/>
    </source>
</evidence>
<dbReference type="AlphaFoldDB" id="A0A3B1D3R1"/>
<comment type="similarity">
    <text evidence="1">Belongs to the spermidine/spermine synthase family.</text>
</comment>
<dbReference type="InterPro" id="IPR029063">
    <property type="entry name" value="SAM-dependent_MTases_sf"/>
</dbReference>
<gene>
    <name evidence="6" type="ORF">MNBD_UNCLBAC01-1303</name>
</gene>
<dbReference type="GO" id="GO:0010487">
    <property type="term" value="F:thermospermine synthase activity"/>
    <property type="evidence" value="ECO:0007669"/>
    <property type="project" value="UniProtKB-ARBA"/>
</dbReference>
<dbReference type="InterPro" id="IPR001045">
    <property type="entry name" value="Spermi_synthase"/>
</dbReference>
<evidence type="ECO:0000256" key="1">
    <source>
        <dbReference type="ARBA" id="ARBA00007867"/>
    </source>
</evidence>
<dbReference type="PROSITE" id="PS51006">
    <property type="entry name" value="PABS_2"/>
    <property type="match status" value="1"/>
</dbReference>
<dbReference type="EC" id="2.5.1.16" evidence="6"/>
<dbReference type="PANTHER" id="PTHR43317">
    <property type="entry name" value="THERMOSPERMINE SYNTHASE ACAULIS5"/>
    <property type="match status" value="1"/>
</dbReference>
<accession>A0A3B1D3R1</accession>
<dbReference type="SUPFAM" id="SSF53335">
    <property type="entry name" value="S-adenosyl-L-methionine-dependent methyltransferases"/>
    <property type="match status" value="1"/>
</dbReference>
<feature type="transmembrane region" description="Helical" evidence="4">
    <location>
        <begin position="43"/>
        <end position="61"/>
    </location>
</feature>
<feature type="domain" description="PABS" evidence="5">
    <location>
        <begin position="238"/>
        <end position="450"/>
    </location>
</feature>
<dbReference type="HAMAP" id="MF_00198">
    <property type="entry name" value="Spermidine_synth"/>
    <property type="match status" value="1"/>
</dbReference>
<dbReference type="PANTHER" id="PTHR43317:SF1">
    <property type="entry name" value="THERMOSPERMINE SYNTHASE ACAULIS5"/>
    <property type="match status" value="1"/>
</dbReference>
<feature type="transmembrane region" description="Helical" evidence="4">
    <location>
        <begin position="157"/>
        <end position="175"/>
    </location>
</feature>
<dbReference type="PROSITE" id="PS51257">
    <property type="entry name" value="PROKAR_LIPOPROTEIN"/>
    <property type="match status" value="1"/>
</dbReference>
<keyword evidence="4" id="KW-0812">Transmembrane</keyword>
<feature type="transmembrane region" description="Helical" evidence="4">
    <location>
        <begin position="73"/>
        <end position="97"/>
    </location>
</feature>
<dbReference type="PROSITE" id="PS01330">
    <property type="entry name" value="PABS_1"/>
    <property type="match status" value="1"/>
</dbReference>
<keyword evidence="4" id="KW-1133">Transmembrane helix</keyword>
<evidence type="ECO:0000256" key="2">
    <source>
        <dbReference type="ARBA" id="ARBA00022679"/>
    </source>
</evidence>
<feature type="transmembrane region" description="Helical" evidence="4">
    <location>
        <begin position="208"/>
        <end position="225"/>
    </location>
</feature>
<evidence type="ECO:0000256" key="3">
    <source>
        <dbReference type="ARBA" id="ARBA00023115"/>
    </source>
</evidence>
<dbReference type="GO" id="GO:0004766">
    <property type="term" value="F:spermidine synthase activity"/>
    <property type="evidence" value="ECO:0007669"/>
    <property type="project" value="UniProtKB-EC"/>
</dbReference>
<protein>
    <submittedName>
        <fullName evidence="6">Spermidine synthase</fullName>
        <ecNumber evidence="6">2.5.1.16</ecNumber>
    </submittedName>
</protein>
<feature type="transmembrane region" description="Helical" evidence="4">
    <location>
        <begin position="109"/>
        <end position="136"/>
    </location>
</feature>
<dbReference type="GO" id="GO:0006596">
    <property type="term" value="P:polyamine biosynthetic process"/>
    <property type="evidence" value="ECO:0007669"/>
    <property type="project" value="UniProtKB-KW"/>
</dbReference>